<evidence type="ECO:0000313" key="2">
    <source>
        <dbReference type="Proteomes" id="UP000248329"/>
    </source>
</evidence>
<protein>
    <submittedName>
        <fullName evidence="1">Uncharacterized protein</fullName>
    </submittedName>
</protein>
<sequence>MRLNESASVATGKLEWENLQETPVYDFVLVSEDGLWENQTIILGKKFRYAFNTSGNYTYYCQRFRGTMSGTVTVLP</sequence>
<accession>A0AC61L517</accession>
<dbReference type="EMBL" id="PQXF01000004">
    <property type="protein sequence ID" value="PXF61584.1"/>
    <property type="molecule type" value="Genomic_DNA"/>
</dbReference>
<organism evidence="1 2">
    <name type="scientific">Candidatus Methanogaster sp</name>
    <dbReference type="NCBI Taxonomy" id="3386292"/>
    <lineage>
        <taxon>Archaea</taxon>
        <taxon>Methanobacteriati</taxon>
        <taxon>Methanobacteriota</taxon>
        <taxon>Stenosarchaea group</taxon>
        <taxon>Methanomicrobia</taxon>
        <taxon>Methanosarcinales</taxon>
        <taxon>ANME-2 cluster</taxon>
        <taxon>Candidatus Methanogasteraceae</taxon>
        <taxon>Candidatus Methanogaster</taxon>
    </lineage>
</organism>
<name>A0AC61L517_9EURY</name>
<dbReference type="Proteomes" id="UP000248329">
    <property type="component" value="Unassembled WGS sequence"/>
</dbReference>
<reference evidence="1" key="1">
    <citation type="submission" date="2018-01" db="EMBL/GenBank/DDBJ databases">
        <authorList>
            <person name="Krukenberg V."/>
        </authorList>
    </citation>
    <scope>NUCLEOTIDE SEQUENCE</scope>
    <source>
        <strain evidence="1">E20ANME2</strain>
    </source>
</reference>
<gene>
    <name evidence="1" type="ORF">C4B59_03270</name>
</gene>
<proteinExistence type="predicted"/>
<evidence type="ECO:0000313" key="1">
    <source>
        <dbReference type="EMBL" id="PXF61584.1"/>
    </source>
</evidence>
<comment type="caution">
    <text evidence="1">The sequence shown here is derived from an EMBL/GenBank/DDBJ whole genome shotgun (WGS) entry which is preliminary data.</text>
</comment>